<dbReference type="GO" id="GO:0016153">
    <property type="term" value="F:urocanate hydratase activity"/>
    <property type="evidence" value="ECO:0007669"/>
    <property type="project" value="InterPro"/>
</dbReference>
<dbReference type="PANTHER" id="PTHR12216">
    <property type="entry name" value="UROCANATE HYDRATASE"/>
    <property type="match status" value="1"/>
</dbReference>
<dbReference type="SUPFAM" id="SSF111326">
    <property type="entry name" value="Urocanase"/>
    <property type="match status" value="1"/>
</dbReference>
<evidence type="ECO:0000313" key="4">
    <source>
        <dbReference type="Proteomes" id="UP000019131"/>
    </source>
</evidence>
<protein>
    <submittedName>
        <fullName evidence="3">Urocanate hydratase</fullName>
    </submittedName>
</protein>
<gene>
    <name evidence="3" type="ORF">JCM10512_1144</name>
</gene>
<sequence>MVRQGEIGPVMLGRDHHDVSGTDSPFRETANIKDGSNVMADMAVQCFAGNCARGMSLVALHNGGGVGIGKSINGGFGMVCDGSKRVDEILRSAMLWDVMGGVARRSWARNPHAMETSEAFNNSHADGYHITMPYLADEEMIRKIIIG</sequence>
<dbReference type="AlphaFoldDB" id="W4UQN4"/>
<dbReference type="Proteomes" id="UP000019131">
    <property type="component" value="Unassembled WGS sequence"/>
</dbReference>
<dbReference type="PANTHER" id="PTHR12216:SF3">
    <property type="entry name" value="UROCANATE HYDRATASE"/>
    <property type="match status" value="1"/>
</dbReference>
<evidence type="ECO:0000313" key="3">
    <source>
        <dbReference type="EMBL" id="GAE82908.1"/>
    </source>
</evidence>
<dbReference type="Gene3D" id="3.40.1770.10">
    <property type="entry name" value="Urocanase superfamily"/>
    <property type="match status" value="1"/>
</dbReference>
<evidence type="ECO:0000256" key="1">
    <source>
        <dbReference type="SAM" id="MobiDB-lite"/>
    </source>
</evidence>
<dbReference type="EMBL" id="BAIV01000005">
    <property type="protein sequence ID" value="GAE82908.1"/>
    <property type="molecule type" value="Genomic_DNA"/>
</dbReference>
<dbReference type="PROSITE" id="PS01233">
    <property type="entry name" value="UROCANASE"/>
    <property type="match status" value="1"/>
</dbReference>
<dbReference type="InterPro" id="IPR036190">
    <property type="entry name" value="Urocanase_sf"/>
</dbReference>
<dbReference type="STRING" id="1445607.JCM10512_1144"/>
<proteinExistence type="predicted"/>
<dbReference type="GO" id="GO:0006548">
    <property type="term" value="P:L-histidine catabolic process"/>
    <property type="evidence" value="ECO:0007669"/>
    <property type="project" value="TreeGrafter"/>
</dbReference>
<reference evidence="3 4" key="1">
    <citation type="journal article" date="2014" name="Genome Announc.">
        <title>Draft Genome Sequence of Bacteroides reticulotermitis Strain JCM 10512T, Isolated from the Gut of a Termite.</title>
        <authorList>
            <person name="Yuki M."/>
            <person name="Oshima K."/>
            <person name="Suda W."/>
            <person name="Sakamoto M."/>
            <person name="Iida T."/>
            <person name="Hattori M."/>
            <person name="Ohkuma M."/>
        </authorList>
    </citation>
    <scope>NUCLEOTIDE SEQUENCE [LARGE SCALE GENOMIC DNA]</scope>
    <source>
        <strain evidence="3 4">JCM 10512</strain>
    </source>
</reference>
<accession>W4UQN4</accession>
<dbReference type="InterPro" id="IPR023636">
    <property type="entry name" value="Urocanase_CS"/>
</dbReference>
<name>W4UQN4_9BACE</name>
<comment type="caution">
    <text evidence="3">The sequence shown here is derived from an EMBL/GenBank/DDBJ whole genome shotgun (WGS) entry which is preliminary data.</text>
</comment>
<dbReference type="InterPro" id="IPR023637">
    <property type="entry name" value="Urocanase-like"/>
</dbReference>
<organism evidence="3 4">
    <name type="scientific">Bacteroides reticulotermitis JCM 10512</name>
    <dbReference type="NCBI Taxonomy" id="1445607"/>
    <lineage>
        <taxon>Bacteria</taxon>
        <taxon>Pseudomonadati</taxon>
        <taxon>Bacteroidota</taxon>
        <taxon>Bacteroidia</taxon>
        <taxon>Bacteroidales</taxon>
        <taxon>Bacteroidaceae</taxon>
        <taxon>Bacteroides</taxon>
    </lineage>
</organism>
<feature type="domain" description="Urocanase C-terminal" evidence="2">
    <location>
        <begin position="1"/>
        <end position="117"/>
    </location>
</feature>
<dbReference type="InterPro" id="IPR035401">
    <property type="entry name" value="Urocanase_C"/>
</dbReference>
<keyword evidence="4" id="KW-1185">Reference proteome</keyword>
<feature type="region of interest" description="Disordered" evidence="1">
    <location>
        <begin position="1"/>
        <end position="25"/>
    </location>
</feature>
<evidence type="ECO:0000259" key="2">
    <source>
        <dbReference type="Pfam" id="PF17392"/>
    </source>
</evidence>
<dbReference type="Pfam" id="PF17392">
    <property type="entry name" value="Urocanase_C"/>
    <property type="match status" value="1"/>
</dbReference>